<reference evidence="3" key="2">
    <citation type="submission" date="2015-07" db="EMBL/GenBank/DDBJ databases">
        <title>Contrasting host-pathogen interactions and genome evolution in two generalist and specialist microsporidian pathogens of mosquitoes.</title>
        <authorList>
            <consortium name="The Broad Institute Genomics Platform"/>
            <consortium name="The Broad Institute Genome Sequencing Center for Infectious Disease"/>
            <person name="Cuomo C.A."/>
            <person name="Sanscrainte N.D."/>
            <person name="Goldberg J.M."/>
            <person name="Heiman D."/>
            <person name="Young S."/>
            <person name="Zeng Q."/>
            <person name="Becnel J.J."/>
            <person name="Birren B.W."/>
        </authorList>
    </citation>
    <scope>NUCLEOTIDE SEQUENCE [LARGE SCALE GENOMIC DNA]</scope>
    <source>
        <strain evidence="3">USNM 41457</strain>
    </source>
</reference>
<organism evidence="2 3">
    <name type="scientific">Edhazardia aedis (strain USNM 41457)</name>
    <name type="common">Microsporidian parasite</name>
    <dbReference type="NCBI Taxonomy" id="1003232"/>
    <lineage>
        <taxon>Eukaryota</taxon>
        <taxon>Fungi</taxon>
        <taxon>Fungi incertae sedis</taxon>
        <taxon>Microsporidia</taxon>
        <taxon>Edhazardia</taxon>
    </lineage>
</organism>
<dbReference type="AlphaFoldDB" id="J9D197"/>
<evidence type="ECO:0000256" key="1">
    <source>
        <dbReference type="SAM" id="SignalP"/>
    </source>
</evidence>
<proteinExistence type="predicted"/>
<reference evidence="2 3" key="1">
    <citation type="submission" date="2011-08" db="EMBL/GenBank/DDBJ databases">
        <authorList>
            <person name="Liu Z.J."/>
            <person name="Shi F.L."/>
            <person name="Lu J.Q."/>
            <person name="Li M."/>
            <person name="Wang Z.L."/>
        </authorList>
    </citation>
    <scope>NUCLEOTIDE SEQUENCE [LARGE SCALE GENOMIC DNA]</scope>
    <source>
        <strain evidence="2 3">USNM 41457</strain>
    </source>
</reference>
<dbReference type="InParanoid" id="J9D197"/>
<dbReference type="EMBL" id="AFBI03000184">
    <property type="protein sequence ID" value="EJW01354.1"/>
    <property type="molecule type" value="Genomic_DNA"/>
</dbReference>
<protein>
    <submittedName>
        <fullName evidence="2">Uncharacterized protein</fullName>
    </submittedName>
</protein>
<dbReference type="Proteomes" id="UP000003163">
    <property type="component" value="Unassembled WGS sequence"/>
</dbReference>
<comment type="caution">
    <text evidence="2">The sequence shown here is derived from an EMBL/GenBank/DDBJ whole genome shotgun (WGS) entry which is preliminary data.</text>
</comment>
<feature type="signal peptide" evidence="1">
    <location>
        <begin position="1"/>
        <end position="18"/>
    </location>
</feature>
<dbReference type="VEuPathDB" id="MicrosporidiaDB:EDEG_04016"/>
<evidence type="ECO:0000313" key="2">
    <source>
        <dbReference type="EMBL" id="EJW01354.1"/>
    </source>
</evidence>
<evidence type="ECO:0000313" key="3">
    <source>
        <dbReference type="Proteomes" id="UP000003163"/>
    </source>
</evidence>
<sequence length="153" mass="18087">MFTILVFLLNIFASDLESCKVRLRQIVVDTLQYQARIQSNSGKIYDLNSQRCNIDLHNSIKTAIENEIKKLEHEKYLVQNFTSERCIAEYGKTNHNVLVEIDTLIQTKRSRWNEHENKFNESISIREGYERINEALKKKIELLNAEKMLLNHF</sequence>
<dbReference type="HOGENOM" id="CLU_139272_0_0_1"/>
<keyword evidence="1" id="KW-0732">Signal</keyword>
<accession>J9D197</accession>
<name>J9D197_EDHAE</name>
<feature type="chain" id="PRO_5003821297" evidence="1">
    <location>
        <begin position="19"/>
        <end position="153"/>
    </location>
</feature>
<keyword evidence="3" id="KW-1185">Reference proteome</keyword>
<gene>
    <name evidence="2" type="ORF">EDEG_04016</name>
</gene>